<accession>A0AAE1CU34</accession>
<dbReference type="Pfam" id="PF20638">
    <property type="entry name" value="ATG5_UblA"/>
    <property type="match status" value="1"/>
</dbReference>
<evidence type="ECO:0000256" key="7">
    <source>
        <dbReference type="ARBA" id="ARBA00022703"/>
    </source>
</evidence>
<feature type="domain" description="Autophagy protein ATG5 UblB" evidence="16">
    <location>
        <begin position="197"/>
        <end position="274"/>
    </location>
</feature>
<dbReference type="Gene3D" id="3.10.20.90">
    <property type="entry name" value="Phosphatidylinositol 3-kinase Catalytic Subunit, Chain A, domain 1"/>
    <property type="match status" value="1"/>
</dbReference>
<comment type="caution">
    <text evidence="19">The sequence shown here is derived from an EMBL/GenBank/DDBJ whole genome shotgun (WGS) entry which is preliminary data.</text>
</comment>
<sequence length="286" mass="33398">MISLNNKGTVSDMAEDREILREVWEGKIPVCFQLAQEDIYTVDQPDPFFLLVPRLSYFPLVTDKVVKHLSKHVDRDNQGEMWLEYEGQALKWHYPIGLLFDMFGSRADLPWNLTVHFQNFPEEELLHCPSKDAVESHFMSVIKEADALKHRGQAVNNMQRKDHKTLWNGVMNDKFDQFWSVNKKLMEVSGEDTFKFIPFRVYQMDQVPLQRLFKPTDDNGDVLTLRHMLESVITDFQEKKSRVLIQGVEPDLDTPVLWLSEHLSYPDNFLHICLQSSPSEVLQSES</sequence>
<dbReference type="AlphaFoldDB" id="A0AAE1CU34"/>
<evidence type="ECO:0000259" key="17">
    <source>
        <dbReference type="Pfam" id="PF20637"/>
    </source>
</evidence>
<dbReference type="InterPro" id="IPR007239">
    <property type="entry name" value="Atg5"/>
</dbReference>
<comment type="subunit">
    <text evidence="15">Conjugated with ATG12.</text>
</comment>
<evidence type="ECO:0000256" key="6">
    <source>
        <dbReference type="ARBA" id="ARBA00022499"/>
    </source>
</evidence>
<evidence type="ECO:0000256" key="2">
    <source>
        <dbReference type="ARBA" id="ARBA00004623"/>
    </source>
</evidence>
<evidence type="ECO:0000256" key="15">
    <source>
        <dbReference type="RuleBase" id="RU361202"/>
    </source>
</evidence>
<organism evidence="19 20">
    <name type="scientific">Elysia crispata</name>
    <name type="common">lettuce slug</name>
    <dbReference type="NCBI Taxonomy" id="231223"/>
    <lineage>
        <taxon>Eukaryota</taxon>
        <taxon>Metazoa</taxon>
        <taxon>Spiralia</taxon>
        <taxon>Lophotrochozoa</taxon>
        <taxon>Mollusca</taxon>
        <taxon>Gastropoda</taxon>
        <taxon>Heterobranchia</taxon>
        <taxon>Euthyneura</taxon>
        <taxon>Panpulmonata</taxon>
        <taxon>Sacoglossa</taxon>
        <taxon>Placobranchoidea</taxon>
        <taxon>Plakobranchidae</taxon>
        <taxon>Elysia</taxon>
    </lineage>
</organism>
<evidence type="ECO:0000256" key="12">
    <source>
        <dbReference type="ARBA" id="ARBA00023136"/>
    </source>
</evidence>
<evidence type="ECO:0000256" key="9">
    <source>
        <dbReference type="ARBA" id="ARBA00022859"/>
    </source>
</evidence>
<evidence type="ECO:0000259" key="16">
    <source>
        <dbReference type="Pfam" id="PF04106"/>
    </source>
</evidence>
<keyword evidence="9" id="KW-0391">Immunity</keyword>
<dbReference type="FunFam" id="3.10.20.90:FF:000100">
    <property type="entry name" value="Autophagy related 5"/>
    <property type="match status" value="1"/>
</dbReference>
<keyword evidence="6 15" id="KW-1017">Isopeptide bond</keyword>
<keyword evidence="10" id="KW-0007">Acetylation</keyword>
<dbReference type="GO" id="GO:0034727">
    <property type="term" value="P:piecemeal microautophagy of the nucleus"/>
    <property type="evidence" value="ECO:0007669"/>
    <property type="project" value="TreeGrafter"/>
</dbReference>
<proteinExistence type="inferred from homology"/>
<dbReference type="PANTHER" id="PTHR13040:SF2">
    <property type="entry name" value="AUTOPHAGY PROTEIN 5"/>
    <property type="match status" value="1"/>
</dbReference>
<dbReference type="GO" id="GO:0061908">
    <property type="term" value="C:phagophore"/>
    <property type="evidence" value="ECO:0007669"/>
    <property type="project" value="TreeGrafter"/>
</dbReference>
<dbReference type="Gene3D" id="3.10.20.620">
    <property type="match status" value="1"/>
</dbReference>
<comment type="subcellular location">
    <subcellularLocation>
        <location evidence="1">Cytoplasm</location>
    </subcellularLocation>
    <subcellularLocation>
        <location evidence="2 15">Preautophagosomal structure membrane</location>
        <topology evidence="2 15">Peripheral membrane protein</topology>
    </subcellularLocation>
</comment>
<dbReference type="GO" id="GO:0043069">
    <property type="term" value="P:negative regulation of programmed cell death"/>
    <property type="evidence" value="ECO:0007669"/>
    <property type="project" value="UniProtKB-ARBA"/>
</dbReference>
<dbReference type="GO" id="GO:0000045">
    <property type="term" value="P:autophagosome assembly"/>
    <property type="evidence" value="ECO:0007669"/>
    <property type="project" value="UniProtKB-ARBA"/>
</dbReference>
<dbReference type="GO" id="GO:0002376">
    <property type="term" value="P:immune system process"/>
    <property type="evidence" value="ECO:0007669"/>
    <property type="project" value="UniProtKB-KW"/>
</dbReference>
<dbReference type="GO" id="GO:0034045">
    <property type="term" value="C:phagophore assembly site membrane"/>
    <property type="evidence" value="ECO:0007669"/>
    <property type="project" value="UniProtKB-SubCell"/>
</dbReference>
<evidence type="ECO:0000313" key="19">
    <source>
        <dbReference type="EMBL" id="KAK3734977.1"/>
    </source>
</evidence>
<comment type="function">
    <text evidence="13">May play an important role in the apoptotic process, possibly within the modified cytoskeleton. Its expression is a relatively late event in the apoptotic process, occurring downstream of caspase activity. Plays a crucial role in IFN-gamma-induced autophagic cell death by interacting with FADD.</text>
</comment>
<evidence type="ECO:0000256" key="4">
    <source>
        <dbReference type="ARBA" id="ARBA00015616"/>
    </source>
</evidence>
<dbReference type="GO" id="GO:0005776">
    <property type="term" value="C:autophagosome"/>
    <property type="evidence" value="ECO:0007669"/>
    <property type="project" value="TreeGrafter"/>
</dbReference>
<comment type="similarity">
    <text evidence="3 15">Belongs to the ATG5 family.</text>
</comment>
<evidence type="ECO:0000256" key="14">
    <source>
        <dbReference type="ARBA" id="ARBA00093583"/>
    </source>
</evidence>
<evidence type="ECO:0000313" key="20">
    <source>
        <dbReference type="Proteomes" id="UP001283361"/>
    </source>
</evidence>
<dbReference type="GO" id="GO:0044233">
    <property type="term" value="C:mitochondria-associated endoplasmic reticulum membrane contact site"/>
    <property type="evidence" value="ECO:0007669"/>
    <property type="project" value="TreeGrafter"/>
</dbReference>
<comment type="function">
    <text evidence="15">Involved in autophagic vesicle formation.</text>
</comment>
<keyword evidence="7" id="KW-0053">Apoptosis</keyword>
<dbReference type="InterPro" id="IPR042527">
    <property type="entry name" value="Atg5_UblA_dom_sf"/>
</dbReference>
<keyword evidence="11 15" id="KW-0072">Autophagy</keyword>
<evidence type="ECO:0000256" key="5">
    <source>
        <dbReference type="ARBA" id="ARBA00022490"/>
    </source>
</evidence>
<dbReference type="EMBL" id="JAWDGP010006834">
    <property type="protein sequence ID" value="KAK3734977.1"/>
    <property type="molecule type" value="Genomic_DNA"/>
</dbReference>
<dbReference type="InterPro" id="IPR048318">
    <property type="entry name" value="ATG5_UblB"/>
</dbReference>
<dbReference type="PANTHER" id="PTHR13040">
    <property type="entry name" value="AUTOPHAGY PROTEIN 5"/>
    <property type="match status" value="1"/>
</dbReference>
<dbReference type="GO" id="GO:0019776">
    <property type="term" value="F:Atg8-family ligase activity"/>
    <property type="evidence" value="ECO:0007669"/>
    <property type="project" value="TreeGrafter"/>
</dbReference>
<evidence type="ECO:0000256" key="13">
    <source>
        <dbReference type="ARBA" id="ARBA00025421"/>
    </source>
</evidence>
<dbReference type="GO" id="GO:0000422">
    <property type="term" value="P:autophagy of mitochondrion"/>
    <property type="evidence" value="ECO:0007669"/>
    <property type="project" value="TreeGrafter"/>
</dbReference>
<evidence type="ECO:0000256" key="3">
    <source>
        <dbReference type="ARBA" id="ARBA00006910"/>
    </source>
</evidence>
<comment type="subunit">
    <text evidence="14">Forms a conjugate with ATG12. Part of the minor complex composed of 4 sets of ATG12-ATG5 and ATG16L1 (400 kDa); this complex interacts with ATG3 leading to disruption of ATG7 interaction and promotion of ATG8-like proteins lipidation. Forms an 800-kDa complex composed of ATG12-ATG5 and ATG16L2. The ATG12-ATG5 conjugate interacts with RAB33A; this interaction is bridged by ATG16L1 and promotes ATG12-ATG5-ATG16L1 complex recruitment to phagophores. Interacts with TECPR1; the interaction is direct and does not take place when ATG16L1 is associated with the ATG5-ATG12 conjugate. Interacts with DHX58/RIG-1, IFIH1/MDA5 and MAVS/IPS-1 in monomeric form as well as in ATG12-ATG5 conjugate form. The interaction with MAVS is further enhanced upon vesicular stomatitis virus (VSV) infection. Interacts with ATG3. Interacts with ATG7 and ATG10. Interacts with FADD. Interacts with Bassoon/BSN; this interaction is important for the regulation of presynaptic autophagy. Interacts with ATG16L2.</text>
</comment>
<dbReference type="Proteomes" id="UP001283361">
    <property type="component" value="Unassembled WGS sequence"/>
</dbReference>
<dbReference type="InterPro" id="IPR042526">
    <property type="entry name" value="Atg5_HR"/>
</dbReference>
<dbReference type="InterPro" id="IPR048939">
    <property type="entry name" value="ATG5_UblA"/>
</dbReference>
<evidence type="ECO:0000256" key="11">
    <source>
        <dbReference type="ARBA" id="ARBA00023006"/>
    </source>
</evidence>
<keyword evidence="8 15" id="KW-0832">Ubl conjugation</keyword>
<dbReference type="FunFam" id="1.10.246.190:FF:000001">
    <property type="entry name" value="Autophagy related 5"/>
    <property type="match status" value="1"/>
</dbReference>
<protein>
    <recommendedName>
        <fullName evidence="4 15">Autophagy protein 5</fullName>
    </recommendedName>
</protein>
<dbReference type="InterPro" id="IPR048940">
    <property type="entry name" value="ATG5_HBR"/>
</dbReference>
<dbReference type="Gene3D" id="1.10.246.190">
    <property type="entry name" value="Autophagy protein Apg5, helix rich domain"/>
    <property type="match status" value="1"/>
</dbReference>
<gene>
    <name evidence="19" type="ORF">RRG08_038998</name>
</gene>
<keyword evidence="12 15" id="KW-0472">Membrane</keyword>
<dbReference type="Pfam" id="PF04106">
    <property type="entry name" value="ATG5_UblB"/>
    <property type="match status" value="1"/>
</dbReference>
<evidence type="ECO:0000256" key="10">
    <source>
        <dbReference type="ARBA" id="ARBA00022990"/>
    </source>
</evidence>
<keyword evidence="20" id="KW-1185">Reference proteome</keyword>
<dbReference type="FunFam" id="3.10.20.620:FF:000001">
    <property type="entry name" value="Autophagy related 5"/>
    <property type="match status" value="1"/>
</dbReference>
<dbReference type="Pfam" id="PF20637">
    <property type="entry name" value="ATG5_HBR"/>
    <property type="match status" value="1"/>
</dbReference>
<keyword evidence="5" id="KW-0963">Cytoplasm</keyword>
<evidence type="ECO:0000256" key="1">
    <source>
        <dbReference type="ARBA" id="ARBA00004496"/>
    </source>
</evidence>
<evidence type="ECO:0000256" key="8">
    <source>
        <dbReference type="ARBA" id="ARBA00022843"/>
    </source>
</evidence>
<dbReference type="GO" id="GO:0006995">
    <property type="term" value="P:cellular response to nitrogen starvation"/>
    <property type="evidence" value="ECO:0007669"/>
    <property type="project" value="TreeGrafter"/>
</dbReference>
<feature type="domain" description="Autophagy protein ATG5 alpha-helical bundle region" evidence="17">
    <location>
        <begin position="131"/>
        <end position="187"/>
    </location>
</feature>
<feature type="domain" description="Autophagy protein ATG5 UblA" evidence="18">
    <location>
        <begin position="23"/>
        <end position="117"/>
    </location>
</feature>
<dbReference type="GO" id="GO:0034274">
    <property type="term" value="C:Atg12-Atg5-Atg16 complex"/>
    <property type="evidence" value="ECO:0007669"/>
    <property type="project" value="TreeGrafter"/>
</dbReference>
<reference evidence="19" key="1">
    <citation type="journal article" date="2023" name="G3 (Bethesda)">
        <title>A reference genome for the long-term kleptoplast-retaining sea slug Elysia crispata morphotype clarki.</title>
        <authorList>
            <person name="Eastman K.E."/>
            <person name="Pendleton A.L."/>
            <person name="Shaikh M.A."/>
            <person name="Suttiyut T."/>
            <person name="Ogas R."/>
            <person name="Tomko P."/>
            <person name="Gavelis G."/>
            <person name="Widhalm J.R."/>
            <person name="Wisecaver J.H."/>
        </authorList>
    </citation>
    <scope>NUCLEOTIDE SEQUENCE</scope>
    <source>
        <strain evidence="19">ECLA1</strain>
    </source>
</reference>
<name>A0AAE1CU34_9GAST</name>
<dbReference type="GO" id="GO:0006915">
    <property type="term" value="P:apoptotic process"/>
    <property type="evidence" value="ECO:0007669"/>
    <property type="project" value="UniProtKB-KW"/>
</dbReference>
<evidence type="ECO:0000259" key="18">
    <source>
        <dbReference type="Pfam" id="PF20638"/>
    </source>
</evidence>